<name>A0A1H8AUG9_9SPHN</name>
<dbReference type="RefSeq" id="WP_093664786.1">
    <property type="nucleotide sequence ID" value="NZ_FOCF01000002.1"/>
</dbReference>
<dbReference type="OrthoDB" id="9798632at2"/>
<reference evidence="2" key="1">
    <citation type="submission" date="2016-10" db="EMBL/GenBank/DDBJ databases">
        <authorList>
            <person name="Varghese N."/>
            <person name="Submissions S."/>
        </authorList>
    </citation>
    <scope>NUCLEOTIDE SEQUENCE [LARGE SCALE GENOMIC DNA]</scope>
    <source>
        <strain evidence="2">S6-262</strain>
    </source>
</reference>
<dbReference type="AlphaFoldDB" id="A0A1H8AUG9"/>
<organism evidence="1 2">
    <name type="scientific">Sphingomonas gellani</name>
    <dbReference type="NCBI Taxonomy" id="1166340"/>
    <lineage>
        <taxon>Bacteria</taxon>
        <taxon>Pseudomonadati</taxon>
        <taxon>Pseudomonadota</taxon>
        <taxon>Alphaproteobacteria</taxon>
        <taxon>Sphingomonadales</taxon>
        <taxon>Sphingomonadaceae</taxon>
        <taxon>Sphingomonas</taxon>
    </lineage>
</organism>
<dbReference type="Gene3D" id="3.40.50.720">
    <property type="entry name" value="NAD(P)-binding Rossmann-like Domain"/>
    <property type="match status" value="1"/>
</dbReference>
<dbReference type="InterPro" id="IPR036291">
    <property type="entry name" value="NAD(P)-bd_dom_sf"/>
</dbReference>
<dbReference type="EMBL" id="FOCF01000002">
    <property type="protein sequence ID" value="SEM74392.1"/>
    <property type="molecule type" value="Genomic_DNA"/>
</dbReference>
<accession>A0A1H8AUG9</accession>
<dbReference type="STRING" id="1166340.SAMN05192583_1069"/>
<sequence length="217" mass="22689">MTTILLAGATGMVGAEALALLLADERVRQVVAPTRRALPPHAKLRNPIVTSHDLQPGADWWAADGGISALGTTRANAGSAAAYRAIDYDYALAIASQVREAGATRFALTSLMGADPRSRFTYPRTKGELEDAVELLGFGSLTLVRPGVLSGHRQEHRTAESFLGSLLRAIGPILPPAARVSPAIIVAALLVEAVITGTAGRHVVNSRMIALAAKGRS</sequence>
<dbReference type="PANTHER" id="PTHR14097:SF7">
    <property type="entry name" value="OXIDOREDUCTASE HTATIP2"/>
    <property type="match status" value="1"/>
</dbReference>
<dbReference type="Proteomes" id="UP000199206">
    <property type="component" value="Unassembled WGS sequence"/>
</dbReference>
<gene>
    <name evidence="1" type="ORF">SAMN05192583_1069</name>
</gene>
<keyword evidence="2" id="KW-1185">Reference proteome</keyword>
<proteinExistence type="predicted"/>
<dbReference type="SUPFAM" id="SSF51735">
    <property type="entry name" value="NAD(P)-binding Rossmann-fold domains"/>
    <property type="match status" value="1"/>
</dbReference>
<dbReference type="PANTHER" id="PTHR14097">
    <property type="entry name" value="OXIDOREDUCTASE HTATIP2"/>
    <property type="match status" value="1"/>
</dbReference>
<protein>
    <submittedName>
        <fullName evidence="1">Uncharacterized conserved protein YbjT, contains NAD(P)-binding and DUF2867 domains</fullName>
    </submittedName>
</protein>
<evidence type="ECO:0000313" key="1">
    <source>
        <dbReference type="EMBL" id="SEM74392.1"/>
    </source>
</evidence>
<evidence type="ECO:0000313" key="2">
    <source>
        <dbReference type="Proteomes" id="UP000199206"/>
    </source>
</evidence>